<comment type="caution">
    <text evidence="1">The sequence shown here is derived from an EMBL/GenBank/DDBJ whole genome shotgun (WGS) entry which is preliminary data.</text>
</comment>
<dbReference type="InterPro" id="IPR006944">
    <property type="entry name" value="Phage/GTA_portal"/>
</dbReference>
<name>A0A0H2KM58_9MICO</name>
<dbReference type="Gene3D" id="1.20.1270.210">
    <property type="match status" value="1"/>
</dbReference>
<dbReference type="EMBL" id="JNBQ01000012">
    <property type="protein sequence ID" value="KLN34576.1"/>
    <property type="molecule type" value="Genomic_DNA"/>
</dbReference>
<reference evidence="1 2" key="1">
    <citation type="submission" date="2014-05" db="EMBL/GenBank/DDBJ databases">
        <title>Cellulosimicrobium funkei U11 genome.</title>
        <authorList>
            <person name="Hu C."/>
            <person name="Gong Y."/>
            <person name="Wan W."/>
            <person name="Jiang M."/>
        </authorList>
    </citation>
    <scope>NUCLEOTIDE SEQUENCE [LARGE SCALE GENOMIC DNA]</scope>
    <source>
        <strain evidence="1 2">U11</strain>
    </source>
</reference>
<protein>
    <recommendedName>
        <fullName evidence="3">Phage portal protein</fullName>
    </recommendedName>
</protein>
<evidence type="ECO:0000313" key="2">
    <source>
        <dbReference type="Proteomes" id="UP000035265"/>
    </source>
</evidence>
<dbReference type="PATRIC" id="fig|264251.5.peg.2289"/>
<organism evidence="1 2">
    <name type="scientific">Cellulosimicrobium funkei</name>
    <dbReference type="NCBI Taxonomy" id="264251"/>
    <lineage>
        <taxon>Bacteria</taxon>
        <taxon>Bacillati</taxon>
        <taxon>Actinomycetota</taxon>
        <taxon>Actinomycetes</taxon>
        <taxon>Micrococcales</taxon>
        <taxon>Promicromonosporaceae</taxon>
        <taxon>Cellulosimicrobium</taxon>
    </lineage>
</organism>
<sequence>MGGLPLASSTPNNLATIVLPDILGDASWLPLSQGEAMQIPAVAAARNLISGTIARLPLQAKKDGTPLANQPTWLYRTNGNLAPQYRLMYTVDDLLFYGSSLWKVARGTDGQITDAARVPFERWDLNAQGEILIDNENVDVLDVILFSGPIPGGLLTIGARTIRAARDAQATRSQRLRNPSAVTELHITDDAQLDEEEIVGIQKNYVEALRSANGSVVVTKPGIEIRERGDIKVDLFVEVSNALGVEIAQLLGIPSNVIDTAVATGNTSSLTYENKTQSAEWFANTGLAFWAEAITSRLSMDDCVPRGTYVQFDLSSAVNTSVQD</sequence>
<dbReference type="Gene3D" id="3.30.1120.70">
    <property type="match status" value="1"/>
</dbReference>
<dbReference type="Proteomes" id="UP000035265">
    <property type="component" value="Unassembled WGS sequence"/>
</dbReference>
<dbReference type="AlphaFoldDB" id="A0A0H2KM58"/>
<gene>
    <name evidence="1" type="ORF">FB00_11250</name>
</gene>
<accession>A0A0H2KM58</accession>
<dbReference type="STRING" id="264251.FB00_11250"/>
<dbReference type="Pfam" id="PF04860">
    <property type="entry name" value="Phage_portal"/>
    <property type="match status" value="1"/>
</dbReference>
<evidence type="ECO:0008006" key="3">
    <source>
        <dbReference type="Google" id="ProtNLM"/>
    </source>
</evidence>
<keyword evidence="2" id="KW-1185">Reference proteome</keyword>
<proteinExistence type="predicted"/>
<dbReference type="Gene3D" id="3.40.140.120">
    <property type="match status" value="1"/>
</dbReference>
<evidence type="ECO:0000313" key="1">
    <source>
        <dbReference type="EMBL" id="KLN34576.1"/>
    </source>
</evidence>